<organism evidence="1 2">
    <name type="scientific">Saprolegnia parasitica (strain CBS 223.65)</name>
    <dbReference type="NCBI Taxonomy" id="695850"/>
    <lineage>
        <taxon>Eukaryota</taxon>
        <taxon>Sar</taxon>
        <taxon>Stramenopiles</taxon>
        <taxon>Oomycota</taxon>
        <taxon>Saprolegniomycetes</taxon>
        <taxon>Saprolegniales</taxon>
        <taxon>Saprolegniaceae</taxon>
        <taxon>Saprolegnia</taxon>
    </lineage>
</organism>
<dbReference type="EMBL" id="KK583277">
    <property type="protein sequence ID" value="KDO21959.1"/>
    <property type="molecule type" value="Genomic_DNA"/>
</dbReference>
<evidence type="ECO:0000313" key="2">
    <source>
        <dbReference type="Proteomes" id="UP000030745"/>
    </source>
</evidence>
<proteinExistence type="predicted"/>
<evidence type="ECO:0000313" key="1">
    <source>
        <dbReference type="EMBL" id="KDO21959.1"/>
    </source>
</evidence>
<keyword evidence="2" id="KW-1185">Reference proteome</keyword>
<name>A0A067BTT7_SAPPC</name>
<dbReference type="RefSeq" id="XP_012207301.1">
    <property type="nucleotide sequence ID" value="XM_012351911.1"/>
</dbReference>
<dbReference type="GeneID" id="24134752"/>
<dbReference type="KEGG" id="spar:SPRG_12823"/>
<dbReference type="VEuPathDB" id="FungiDB:SPRG_12823"/>
<reference evidence="1 2" key="1">
    <citation type="journal article" date="2013" name="PLoS Genet.">
        <title>Distinctive expansion of potential virulence genes in the genome of the oomycete fish pathogen Saprolegnia parasitica.</title>
        <authorList>
            <person name="Jiang R.H."/>
            <person name="de Bruijn I."/>
            <person name="Haas B.J."/>
            <person name="Belmonte R."/>
            <person name="Lobach L."/>
            <person name="Christie J."/>
            <person name="van den Ackerveken G."/>
            <person name="Bottin A."/>
            <person name="Bulone V."/>
            <person name="Diaz-Moreno S.M."/>
            <person name="Dumas B."/>
            <person name="Fan L."/>
            <person name="Gaulin E."/>
            <person name="Govers F."/>
            <person name="Grenville-Briggs L.J."/>
            <person name="Horner N.R."/>
            <person name="Levin J.Z."/>
            <person name="Mammella M."/>
            <person name="Meijer H.J."/>
            <person name="Morris P."/>
            <person name="Nusbaum C."/>
            <person name="Oome S."/>
            <person name="Phillips A.J."/>
            <person name="van Rooyen D."/>
            <person name="Rzeszutek E."/>
            <person name="Saraiva M."/>
            <person name="Secombes C.J."/>
            <person name="Seidl M.F."/>
            <person name="Snel B."/>
            <person name="Stassen J.H."/>
            <person name="Sykes S."/>
            <person name="Tripathy S."/>
            <person name="van den Berg H."/>
            <person name="Vega-Arreguin J.C."/>
            <person name="Wawra S."/>
            <person name="Young S.K."/>
            <person name="Zeng Q."/>
            <person name="Dieguez-Uribeondo J."/>
            <person name="Russ C."/>
            <person name="Tyler B.M."/>
            <person name="van West P."/>
        </authorList>
    </citation>
    <scope>NUCLEOTIDE SEQUENCE [LARGE SCALE GENOMIC DNA]</scope>
    <source>
        <strain evidence="1 2">CBS 223.65</strain>
    </source>
</reference>
<gene>
    <name evidence="1" type="ORF">SPRG_12823</name>
</gene>
<dbReference type="AlphaFoldDB" id="A0A067BTT7"/>
<accession>A0A067BTT7</accession>
<dbReference type="Proteomes" id="UP000030745">
    <property type="component" value="Unassembled WGS sequence"/>
</dbReference>
<sequence>MRNCTTLSTIELSYDLRLVSARYHPDSVSYNIMRFRLDVQELDDQNVAANVSTALEQVPSLEHLELFNVRRGPALTAVLEAAPLRSRLE</sequence>
<protein>
    <submittedName>
        <fullName evidence="1">Uncharacterized protein</fullName>
    </submittedName>
</protein>